<accession>A0ACB5T044</accession>
<evidence type="ECO:0000313" key="2">
    <source>
        <dbReference type="Proteomes" id="UP001165064"/>
    </source>
</evidence>
<dbReference type="EMBL" id="BSXS01002100">
    <property type="protein sequence ID" value="GME78208.1"/>
    <property type="molecule type" value="Genomic_DNA"/>
</dbReference>
<keyword evidence="2" id="KW-1185">Reference proteome</keyword>
<reference evidence="1" key="1">
    <citation type="submission" date="2023-04" db="EMBL/GenBank/DDBJ databases">
        <title>Ambrosiozyma monospora NBRC 10751.</title>
        <authorList>
            <person name="Ichikawa N."/>
            <person name="Sato H."/>
            <person name="Tonouchi N."/>
        </authorList>
    </citation>
    <scope>NUCLEOTIDE SEQUENCE</scope>
    <source>
        <strain evidence="1">NBRC 10751</strain>
    </source>
</reference>
<comment type="caution">
    <text evidence="1">The sequence shown here is derived from an EMBL/GenBank/DDBJ whole genome shotgun (WGS) entry which is preliminary data.</text>
</comment>
<evidence type="ECO:0000313" key="1">
    <source>
        <dbReference type="EMBL" id="GME78208.1"/>
    </source>
</evidence>
<name>A0ACB5T044_AMBMO</name>
<gene>
    <name evidence="1" type="ORF">Amon02_000334800</name>
</gene>
<organism evidence="1 2">
    <name type="scientific">Ambrosiozyma monospora</name>
    <name type="common">Yeast</name>
    <name type="synonym">Endomycopsis monosporus</name>
    <dbReference type="NCBI Taxonomy" id="43982"/>
    <lineage>
        <taxon>Eukaryota</taxon>
        <taxon>Fungi</taxon>
        <taxon>Dikarya</taxon>
        <taxon>Ascomycota</taxon>
        <taxon>Saccharomycotina</taxon>
        <taxon>Pichiomycetes</taxon>
        <taxon>Pichiales</taxon>
        <taxon>Pichiaceae</taxon>
        <taxon>Ambrosiozyma</taxon>
    </lineage>
</organism>
<dbReference type="Proteomes" id="UP001165064">
    <property type="component" value="Unassembled WGS sequence"/>
</dbReference>
<sequence>MKKKLEKVNINNTNNNNNNIGVAGIAKFNSKAATPTESHFLVRFNDHTQLEHIKRDGFTIDGFKVLPEKIVTYDRIPLQDHGYKTSN</sequence>
<protein>
    <submittedName>
        <fullName evidence="1">Unnamed protein product</fullName>
    </submittedName>
</protein>
<proteinExistence type="predicted"/>